<dbReference type="PANTHER" id="PTHR42939:SF1">
    <property type="entry name" value="ABC TRANSPORTER ATP-BINDING PROTEIN ALBC-RELATED"/>
    <property type="match status" value="1"/>
</dbReference>
<evidence type="ECO:0000313" key="5">
    <source>
        <dbReference type="EMBL" id="QTA37272.1"/>
    </source>
</evidence>
<dbReference type="RefSeq" id="WP_207565997.1">
    <property type="nucleotide sequence ID" value="NZ_CP071446.1"/>
</dbReference>
<keyword evidence="2" id="KW-0547">Nucleotide-binding</keyword>
<dbReference type="InterPro" id="IPR027417">
    <property type="entry name" value="P-loop_NTPase"/>
</dbReference>
<feature type="domain" description="ABC transporter" evidence="4">
    <location>
        <begin position="3"/>
        <end position="216"/>
    </location>
</feature>
<evidence type="ECO:0000313" key="6">
    <source>
        <dbReference type="Proteomes" id="UP000671862"/>
    </source>
</evidence>
<dbReference type="InterPro" id="IPR003439">
    <property type="entry name" value="ABC_transporter-like_ATP-bd"/>
</dbReference>
<evidence type="ECO:0000256" key="3">
    <source>
        <dbReference type="ARBA" id="ARBA00022840"/>
    </source>
</evidence>
<accession>A0ABX7S4E4</accession>
<evidence type="ECO:0000256" key="1">
    <source>
        <dbReference type="ARBA" id="ARBA00022448"/>
    </source>
</evidence>
<dbReference type="Pfam" id="PF00005">
    <property type="entry name" value="ABC_tran"/>
    <property type="match status" value="1"/>
</dbReference>
<dbReference type="Gene3D" id="3.40.50.300">
    <property type="entry name" value="P-loop containing nucleotide triphosphate hydrolases"/>
    <property type="match status" value="1"/>
</dbReference>
<dbReference type="SUPFAM" id="SSF52540">
    <property type="entry name" value="P-loop containing nucleoside triphosphate hydrolases"/>
    <property type="match status" value="1"/>
</dbReference>
<keyword evidence="1" id="KW-0813">Transport</keyword>
<keyword evidence="6" id="KW-1185">Reference proteome</keyword>
<dbReference type="Proteomes" id="UP000671862">
    <property type="component" value="Chromosome"/>
</dbReference>
<dbReference type="GO" id="GO:0005524">
    <property type="term" value="F:ATP binding"/>
    <property type="evidence" value="ECO:0007669"/>
    <property type="project" value="UniProtKB-KW"/>
</dbReference>
<dbReference type="PANTHER" id="PTHR42939">
    <property type="entry name" value="ABC TRANSPORTER ATP-BINDING PROTEIN ALBC-RELATED"/>
    <property type="match status" value="1"/>
</dbReference>
<protein>
    <submittedName>
        <fullName evidence="5">ABC transporter ATP-binding protein</fullName>
    </submittedName>
</protein>
<keyword evidence="3 5" id="KW-0067">ATP-binding</keyword>
<gene>
    <name evidence="5" type="ORF">JYK00_05880</name>
</gene>
<dbReference type="EMBL" id="CP071446">
    <property type="protein sequence ID" value="QTA37272.1"/>
    <property type="molecule type" value="Genomic_DNA"/>
</dbReference>
<dbReference type="CDD" id="cd03230">
    <property type="entry name" value="ABC_DR_subfamily_A"/>
    <property type="match status" value="1"/>
</dbReference>
<dbReference type="SMART" id="SM00382">
    <property type="entry name" value="AAA"/>
    <property type="match status" value="1"/>
</dbReference>
<organism evidence="5 6">
    <name type="scientific">Thermosipho ferrireducens</name>
    <dbReference type="NCBI Taxonomy" id="2571116"/>
    <lineage>
        <taxon>Bacteria</taxon>
        <taxon>Thermotogati</taxon>
        <taxon>Thermotogota</taxon>
        <taxon>Thermotogae</taxon>
        <taxon>Thermotogales</taxon>
        <taxon>Fervidobacteriaceae</taxon>
        <taxon>Thermosipho</taxon>
    </lineage>
</organism>
<sequence>MILQVKELSKSYGKKLAVNKISFSVEEGQIFALLGPNGAGKTTTLKCILGLRKEDSGKIYLGGTYAYLPEKKELYKYLTVEKMIEITQNISKMFRKEKAVELINDFKISLKEKIANLSHGMLTQVYISLVFAEDVDIYFLDEPTWGLDPLMRSKVIELVRKMSLEGKTIVYTSHILPEVEKVADVVAIMNHGKILELDFLDNLKEKYVACVVGKNENVEGYLFKETEKENVYITLKEKAIGKIEPVTFENIFEAIVRTDKRTANL</sequence>
<reference evidence="5 6" key="1">
    <citation type="submission" date="2021-03" db="EMBL/GenBank/DDBJ databases">
        <title>Thermosipho ferrireducens sp.nov., an anaerobic thermophilic iron-reducing bacterium isolated from a deep-sea hydrothermal sulfide deposits.</title>
        <authorList>
            <person name="Zeng X."/>
            <person name="Chen Y."/>
            <person name="Shao Z."/>
        </authorList>
    </citation>
    <scope>NUCLEOTIDE SEQUENCE [LARGE SCALE GENOMIC DNA]</scope>
    <source>
        <strain evidence="5 6">JL129W03</strain>
    </source>
</reference>
<evidence type="ECO:0000259" key="4">
    <source>
        <dbReference type="PROSITE" id="PS50893"/>
    </source>
</evidence>
<evidence type="ECO:0000256" key="2">
    <source>
        <dbReference type="ARBA" id="ARBA00022741"/>
    </source>
</evidence>
<name>A0ABX7S4E4_9BACT</name>
<proteinExistence type="predicted"/>
<dbReference type="InterPro" id="IPR003593">
    <property type="entry name" value="AAA+_ATPase"/>
</dbReference>
<dbReference type="InterPro" id="IPR051782">
    <property type="entry name" value="ABC_Transporter_VariousFunc"/>
</dbReference>
<dbReference type="PROSITE" id="PS50893">
    <property type="entry name" value="ABC_TRANSPORTER_2"/>
    <property type="match status" value="1"/>
</dbReference>